<dbReference type="GeneID" id="100313554"/>
<feature type="compositionally biased region" description="Basic and acidic residues" evidence="7">
    <location>
        <begin position="446"/>
        <end position="461"/>
    </location>
</feature>
<evidence type="ECO:0000256" key="7">
    <source>
        <dbReference type="SAM" id="MobiDB-lite"/>
    </source>
</evidence>
<dbReference type="InterPro" id="IPR004979">
    <property type="entry name" value="TF_AP2"/>
</dbReference>
<keyword evidence="3" id="KW-0805">Transcription regulation</keyword>
<sequence length="461" mass="50736">MPSIHSLIDSSYGSEERSDLVTGHRSGFTTGTVGNSTSSFSSAPRLSHTPTTDFQPPYFPPPYNIPQQPSQLDFHHHVNTDPYSHLNTLHQPQQHYHQLQQRPQHVLRHRDDTDPLHLQTNMHPSMSQLSALDGRRDYGGVRRPDVLVHGGHHGLGNPDTDLLLHGSSLGHGLDSDSQQAGDDTGTFIAGEHNSVIRKAGIRPKNDNSKDGLVSGLASPSDVFCSVPGRLSLLSSTSKYKVTVAEVQRRLSPPECLNASLLGGVLRRAKSKNGGRLLREKLEKIGLSLPAGRRKTATVTLFTSLVEGEAVHLARDFGYVSETEFPSRQLAEYLARQHSDPTEQQTRRNMTLAAKQLCKELQDVLSQDRSPLGNTRPQVILDPAIQRCLTHFSLISHGFGTPAMCAALTAIQNYFTEMLKYQEKAFPSVTTQHSAGSKMDTNSNKNSNDKTGSEENRKQDVV</sequence>
<feature type="compositionally biased region" description="Polar residues" evidence="7">
    <location>
        <begin position="27"/>
        <end position="44"/>
    </location>
</feature>
<feature type="region of interest" description="Disordered" evidence="7">
    <location>
        <begin position="430"/>
        <end position="461"/>
    </location>
</feature>
<keyword evidence="5" id="KW-0804">Transcription</keyword>
<feature type="domain" description="Transcription factor AP-2 C-terminal" evidence="8">
    <location>
        <begin position="223"/>
        <end position="417"/>
    </location>
</feature>
<keyword evidence="6" id="KW-0539">Nucleus</keyword>
<dbReference type="Pfam" id="PF03299">
    <property type="entry name" value="TF_AP-2"/>
    <property type="match status" value="1"/>
</dbReference>
<evidence type="ECO:0000256" key="3">
    <source>
        <dbReference type="ARBA" id="ARBA00023015"/>
    </source>
</evidence>
<evidence type="ECO:0000256" key="6">
    <source>
        <dbReference type="ARBA" id="ARBA00023242"/>
    </source>
</evidence>
<feature type="region of interest" description="Disordered" evidence="7">
    <location>
        <begin position="1"/>
        <end position="77"/>
    </location>
</feature>
<dbReference type="PANTHER" id="PTHR10812">
    <property type="entry name" value="TRANSCRIPTION FACTOR AP-2"/>
    <property type="match status" value="1"/>
</dbReference>
<keyword evidence="9" id="KW-1185">Reference proteome</keyword>
<evidence type="ECO:0000256" key="1">
    <source>
        <dbReference type="ARBA" id="ARBA00004123"/>
    </source>
</evidence>
<proteinExistence type="inferred from homology"/>
<dbReference type="RefSeq" id="XP_006819973.1">
    <property type="nucleotide sequence ID" value="XM_006819910.1"/>
</dbReference>
<gene>
    <name evidence="10" type="primary">Tcfap2b</name>
</gene>
<evidence type="ECO:0000256" key="2">
    <source>
        <dbReference type="ARBA" id="ARBA00007770"/>
    </source>
</evidence>
<reference evidence="10" key="1">
    <citation type="submission" date="2025-08" db="UniProtKB">
        <authorList>
            <consortium name="RefSeq"/>
        </authorList>
    </citation>
    <scope>IDENTIFICATION</scope>
    <source>
        <tissue evidence="10">Testes</tissue>
    </source>
</reference>
<name>A0ABM0MIY2_SACKO</name>
<protein>
    <submittedName>
        <fullName evidence="10">Transcription factor AP-2 beta isoform X1</fullName>
    </submittedName>
</protein>
<dbReference type="PANTHER" id="PTHR10812:SF17">
    <property type="entry name" value="TRANSCRIPTION FACTOR AP-2, ISOFORM D"/>
    <property type="match status" value="1"/>
</dbReference>
<evidence type="ECO:0000256" key="4">
    <source>
        <dbReference type="ARBA" id="ARBA00023125"/>
    </source>
</evidence>
<dbReference type="Proteomes" id="UP000694865">
    <property type="component" value="Unplaced"/>
</dbReference>
<feature type="compositionally biased region" description="Polar residues" evidence="7">
    <location>
        <begin position="430"/>
        <end position="445"/>
    </location>
</feature>
<keyword evidence="4" id="KW-0238">DNA-binding</keyword>
<organism evidence="9 10">
    <name type="scientific">Saccoglossus kowalevskii</name>
    <name type="common">Acorn worm</name>
    <dbReference type="NCBI Taxonomy" id="10224"/>
    <lineage>
        <taxon>Eukaryota</taxon>
        <taxon>Metazoa</taxon>
        <taxon>Hemichordata</taxon>
        <taxon>Enteropneusta</taxon>
        <taxon>Harrimaniidae</taxon>
        <taxon>Saccoglossus</taxon>
    </lineage>
</organism>
<accession>A0ABM0MIY2</accession>
<dbReference type="InterPro" id="IPR013854">
    <property type="entry name" value="TF_AP2_C"/>
</dbReference>
<dbReference type="PRINTS" id="PR01748">
    <property type="entry name" value="AP2TNSCPFCT"/>
</dbReference>
<evidence type="ECO:0000259" key="8">
    <source>
        <dbReference type="Pfam" id="PF03299"/>
    </source>
</evidence>
<evidence type="ECO:0000313" key="9">
    <source>
        <dbReference type="Proteomes" id="UP000694865"/>
    </source>
</evidence>
<evidence type="ECO:0000256" key="5">
    <source>
        <dbReference type="ARBA" id="ARBA00023163"/>
    </source>
</evidence>
<comment type="subcellular location">
    <subcellularLocation>
        <location evidence="1">Nucleus</location>
    </subcellularLocation>
</comment>
<comment type="similarity">
    <text evidence="2">Belongs to the AP-2 family.</text>
</comment>
<evidence type="ECO:0000313" key="10">
    <source>
        <dbReference type="RefSeq" id="XP_006819973.1"/>
    </source>
</evidence>